<evidence type="ECO:0000313" key="10">
    <source>
        <dbReference type="EMBL" id="KIY52886.1"/>
    </source>
</evidence>
<evidence type="ECO:0000256" key="5">
    <source>
        <dbReference type="ARBA" id="ARBA00022801"/>
    </source>
</evidence>
<gene>
    <name evidence="10" type="ORF">FISHEDRAFT_34474</name>
</gene>
<dbReference type="PROSITE" id="PS52048">
    <property type="entry name" value="UCH_DOMAIN"/>
    <property type="match status" value="1"/>
</dbReference>
<dbReference type="EMBL" id="KN881629">
    <property type="protein sequence ID" value="KIY52886.1"/>
    <property type="molecule type" value="Genomic_DNA"/>
</dbReference>
<dbReference type="GO" id="GO:0004843">
    <property type="term" value="F:cysteine-type deubiquitinase activity"/>
    <property type="evidence" value="ECO:0007669"/>
    <property type="project" value="UniProtKB-UniRule"/>
</dbReference>
<feature type="site" description="Important for enzyme activity" evidence="7">
    <location>
        <position position="193"/>
    </location>
</feature>
<evidence type="ECO:0000313" key="11">
    <source>
        <dbReference type="Proteomes" id="UP000054144"/>
    </source>
</evidence>
<organism evidence="10 11">
    <name type="scientific">Fistulina hepatica ATCC 64428</name>
    <dbReference type="NCBI Taxonomy" id="1128425"/>
    <lineage>
        <taxon>Eukaryota</taxon>
        <taxon>Fungi</taxon>
        <taxon>Dikarya</taxon>
        <taxon>Basidiomycota</taxon>
        <taxon>Agaricomycotina</taxon>
        <taxon>Agaricomycetes</taxon>
        <taxon>Agaricomycetidae</taxon>
        <taxon>Agaricales</taxon>
        <taxon>Fistulinaceae</taxon>
        <taxon>Fistulina</taxon>
    </lineage>
</organism>
<reference evidence="10 11" key="1">
    <citation type="journal article" date="2015" name="Fungal Genet. Biol.">
        <title>Evolution of novel wood decay mechanisms in Agaricales revealed by the genome sequences of Fistulina hepatica and Cylindrobasidium torrendii.</title>
        <authorList>
            <person name="Floudas D."/>
            <person name="Held B.W."/>
            <person name="Riley R."/>
            <person name="Nagy L.G."/>
            <person name="Koehler G."/>
            <person name="Ransdell A.S."/>
            <person name="Younus H."/>
            <person name="Chow J."/>
            <person name="Chiniquy J."/>
            <person name="Lipzen A."/>
            <person name="Tritt A."/>
            <person name="Sun H."/>
            <person name="Haridas S."/>
            <person name="LaButti K."/>
            <person name="Ohm R.A."/>
            <person name="Kues U."/>
            <person name="Blanchette R.A."/>
            <person name="Grigoriev I.V."/>
            <person name="Minto R.E."/>
            <person name="Hibbett D.S."/>
        </authorList>
    </citation>
    <scope>NUCLEOTIDE SEQUENCE [LARGE SCALE GENOMIC DNA]</scope>
    <source>
        <strain evidence="10 11">ATCC 64428</strain>
    </source>
</reference>
<dbReference type="Gene3D" id="3.40.532.10">
    <property type="entry name" value="Peptidase C12, ubiquitin carboxyl-terminal hydrolase"/>
    <property type="match status" value="1"/>
</dbReference>
<dbReference type="InterPro" id="IPR038765">
    <property type="entry name" value="Papain-like_cys_pep_sf"/>
</dbReference>
<accession>A0A0D7ANJ8</accession>
<proteinExistence type="inferred from homology"/>
<protein>
    <recommendedName>
        <fullName evidence="8">Ubiquitin carboxyl-terminal hydrolase</fullName>
        <ecNumber evidence="8">3.4.19.12</ecNumber>
    </recommendedName>
</protein>
<dbReference type="CDD" id="cd09616">
    <property type="entry name" value="Peptidase_C12_UCH_L1_L3"/>
    <property type="match status" value="1"/>
</dbReference>
<evidence type="ECO:0000256" key="8">
    <source>
        <dbReference type="RuleBase" id="RU361215"/>
    </source>
</evidence>
<evidence type="ECO:0000256" key="6">
    <source>
        <dbReference type="ARBA" id="ARBA00022807"/>
    </source>
</evidence>
<name>A0A0D7ANJ8_9AGAR</name>
<keyword evidence="3 7" id="KW-0645">Protease</keyword>
<feature type="active site" description="Nucleophile" evidence="7">
    <location>
        <position position="92"/>
    </location>
</feature>
<comment type="catalytic activity">
    <reaction evidence="1 7 8">
        <text>Thiol-dependent hydrolysis of ester, thioester, amide, peptide and isopeptide bonds formed by the C-terminal Gly of ubiquitin (a 76-residue protein attached to proteins as an intracellular targeting signal).</text>
        <dbReference type="EC" id="3.4.19.12"/>
    </reaction>
</comment>
<dbReference type="AlphaFoldDB" id="A0A0D7ANJ8"/>
<dbReference type="GO" id="GO:0016579">
    <property type="term" value="P:protein deubiquitination"/>
    <property type="evidence" value="ECO:0007669"/>
    <property type="project" value="TreeGrafter"/>
</dbReference>
<dbReference type="InterPro" id="IPR036959">
    <property type="entry name" value="Peptidase_C12_UCH_sf"/>
</dbReference>
<keyword evidence="5 7" id="KW-0378">Hydrolase</keyword>
<dbReference type="GO" id="GO:0006511">
    <property type="term" value="P:ubiquitin-dependent protein catabolic process"/>
    <property type="evidence" value="ECO:0007669"/>
    <property type="project" value="UniProtKB-UniRule"/>
</dbReference>
<dbReference type="PANTHER" id="PTHR10589:SF17">
    <property type="entry name" value="UBIQUITIN CARBOXYL-TERMINAL HYDROLASE"/>
    <property type="match status" value="1"/>
</dbReference>
<keyword evidence="4 7" id="KW-0833">Ubl conjugation pathway</keyword>
<dbReference type="OrthoDB" id="427186at2759"/>
<feature type="site" description="Transition state stabilizer" evidence="7">
    <location>
        <position position="86"/>
    </location>
</feature>
<dbReference type="SUPFAM" id="SSF54001">
    <property type="entry name" value="Cysteine proteinases"/>
    <property type="match status" value="1"/>
</dbReference>
<dbReference type="Pfam" id="PF01088">
    <property type="entry name" value="Peptidase_C12"/>
    <property type="match status" value="1"/>
</dbReference>
<dbReference type="FunFam" id="3.40.532.10:FF:000006">
    <property type="entry name" value="Ubiquitin carboxyl-terminal hydrolase"/>
    <property type="match status" value="1"/>
</dbReference>
<evidence type="ECO:0000256" key="2">
    <source>
        <dbReference type="ARBA" id="ARBA00009326"/>
    </source>
</evidence>
<evidence type="ECO:0000256" key="3">
    <source>
        <dbReference type="ARBA" id="ARBA00022670"/>
    </source>
</evidence>
<evidence type="ECO:0000256" key="1">
    <source>
        <dbReference type="ARBA" id="ARBA00000707"/>
    </source>
</evidence>
<feature type="domain" description="UCH catalytic" evidence="9">
    <location>
        <begin position="4"/>
        <end position="238"/>
    </location>
</feature>
<comment type="similarity">
    <text evidence="2 7 8">Belongs to the peptidase C12 family.</text>
</comment>
<dbReference type="PRINTS" id="PR00707">
    <property type="entry name" value="UBCTHYDRLASE"/>
</dbReference>
<dbReference type="InterPro" id="IPR001578">
    <property type="entry name" value="Peptidase_C12_UCH"/>
</dbReference>
<feature type="active site" description="Proton donor" evidence="7">
    <location>
        <position position="164"/>
    </location>
</feature>
<keyword evidence="11" id="KW-1185">Reference proteome</keyword>
<evidence type="ECO:0000256" key="7">
    <source>
        <dbReference type="PROSITE-ProRule" id="PRU01393"/>
    </source>
</evidence>
<dbReference type="Proteomes" id="UP000054144">
    <property type="component" value="Unassembled WGS sequence"/>
</dbReference>
<dbReference type="PANTHER" id="PTHR10589">
    <property type="entry name" value="UBIQUITIN CARBOXYL-TERMINAL HYDROLASE"/>
    <property type="match status" value="1"/>
</dbReference>
<dbReference type="EC" id="3.4.19.12" evidence="8"/>
<evidence type="ECO:0000259" key="9">
    <source>
        <dbReference type="PROSITE" id="PS52048"/>
    </source>
</evidence>
<dbReference type="GO" id="GO:0005737">
    <property type="term" value="C:cytoplasm"/>
    <property type="evidence" value="ECO:0007669"/>
    <property type="project" value="TreeGrafter"/>
</dbReference>
<keyword evidence="6 7" id="KW-0788">Thiol protease</keyword>
<evidence type="ECO:0000256" key="4">
    <source>
        <dbReference type="ARBA" id="ARBA00022786"/>
    </source>
</evidence>
<sequence length="245" mass="26261">MAGRWIPLESNPDWAEKAGLVTSLAKFGDIYGLDDELLALVPQPVHAVILLFPITQAYEEARKEEDEIIEEDGQPFVDPTIVWIKQTIGNACGTIGMLHALINSPVTFTPESPLAQFIDQCKGITPEERAKVLETTPLFANIHAEAATEGQSAVPSSSINTDLHFTCFIKAPSAPDRQEVGGDGSDYRLIELDGRRGGPVDRGDCTDTDLLSAAIQVVRSRLVLANGSVSFSMIALSGTGNDGSP</sequence>